<dbReference type="Proteomes" id="UP001523216">
    <property type="component" value="Unassembled WGS sequence"/>
</dbReference>
<protein>
    <submittedName>
        <fullName evidence="2">GNAT family N-acetyltransferase</fullName>
    </submittedName>
</protein>
<dbReference type="InterPro" id="IPR052523">
    <property type="entry name" value="Trichothecene_AcTrans"/>
</dbReference>
<dbReference type="EMBL" id="JAMQOL010000074">
    <property type="protein sequence ID" value="MCM4084261.1"/>
    <property type="molecule type" value="Genomic_DNA"/>
</dbReference>
<comment type="caution">
    <text evidence="2">The sequence shown here is derived from an EMBL/GenBank/DDBJ whole genome shotgun (WGS) entry which is preliminary data.</text>
</comment>
<dbReference type="CDD" id="cd04301">
    <property type="entry name" value="NAT_SF"/>
    <property type="match status" value="1"/>
</dbReference>
<dbReference type="InterPro" id="IPR016181">
    <property type="entry name" value="Acyl_CoA_acyltransferase"/>
</dbReference>
<sequence>MPAGAPIVRATLADRDVVAEVLASAFADDPVFSWLYPDRRRVARLRLLFGALAAHAITSGHTYLTADGATVALWSAPHSWKVPVPTLLRAAPRIVASAGVRLPRVLRRLSELEGHHARAPQDHWYLEFIGTRRSAQGRGHGSRLLADGIDRCDSPIYLDTPNPRTLPFYRRAGFTVTEELSFPTGPPQWALWRQA</sequence>
<name>A0ABT0YDZ2_9ACTN</name>
<proteinExistence type="predicted"/>
<dbReference type="PROSITE" id="PS51186">
    <property type="entry name" value="GNAT"/>
    <property type="match status" value="1"/>
</dbReference>
<keyword evidence="3" id="KW-1185">Reference proteome</keyword>
<organism evidence="2 3">
    <name type="scientific">Paractinoplanes hotanensis</name>
    <dbReference type="NCBI Taxonomy" id="2906497"/>
    <lineage>
        <taxon>Bacteria</taxon>
        <taxon>Bacillati</taxon>
        <taxon>Actinomycetota</taxon>
        <taxon>Actinomycetes</taxon>
        <taxon>Micromonosporales</taxon>
        <taxon>Micromonosporaceae</taxon>
        <taxon>Paractinoplanes</taxon>
    </lineage>
</organism>
<reference evidence="2 3" key="1">
    <citation type="submission" date="2022-06" db="EMBL/GenBank/DDBJ databases">
        <title>Actinoplanes abujensis sp. nov., isolated from Nigerian arid soil.</title>
        <authorList>
            <person name="Ding P."/>
        </authorList>
    </citation>
    <scope>NUCLEOTIDE SEQUENCE [LARGE SCALE GENOMIC DNA]</scope>
    <source>
        <strain evidence="3">TRM88002</strain>
    </source>
</reference>
<gene>
    <name evidence="2" type="ORF">LXN57_42690</name>
</gene>
<feature type="domain" description="N-acetyltransferase" evidence="1">
    <location>
        <begin position="61"/>
        <end position="195"/>
    </location>
</feature>
<evidence type="ECO:0000313" key="3">
    <source>
        <dbReference type="Proteomes" id="UP001523216"/>
    </source>
</evidence>
<dbReference type="Gene3D" id="3.40.630.30">
    <property type="match status" value="1"/>
</dbReference>
<evidence type="ECO:0000259" key="1">
    <source>
        <dbReference type="PROSITE" id="PS51186"/>
    </source>
</evidence>
<dbReference type="SUPFAM" id="SSF55729">
    <property type="entry name" value="Acyl-CoA N-acyltransferases (Nat)"/>
    <property type="match status" value="1"/>
</dbReference>
<evidence type="ECO:0000313" key="2">
    <source>
        <dbReference type="EMBL" id="MCM4084261.1"/>
    </source>
</evidence>
<dbReference type="PANTHER" id="PTHR42791">
    <property type="entry name" value="GNAT FAMILY ACETYLTRANSFERASE"/>
    <property type="match status" value="1"/>
</dbReference>
<dbReference type="RefSeq" id="WP_251804014.1">
    <property type="nucleotide sequence ID" value="NZ_JAMQOL010000074.1"/>
</dbReference>
<dbReference type="Pfam" id="PF00583">
    <property type="entry name" value="Acetyltransf_1"/>
    <property type="match status" value="1"/>
</dbReference>
<accession>A0ABT0YDZ2</accession>
<dbReference type="PANTHER" id="PTHR42791:SF1">
    <property type="entry name" value="N-ACETYLTRANSFERASE DOMAIN-CONTAINING PROTEIN"/>
    <property type="match status" value="1"/>
</dbReference>
<dbReference type="InterPro" id="IPR000182">
    <property type="entry name" value="GNAT_dom"/>
</dbReference>